<sequence>MNRMFRRYHRQIAIALCLPLFLTVLTGMGYTIAHEWLHQDELGGIILRLHTLEILHLETIYPILNGLGLVGLLITGLSMTGLFNQRSNQNTHDRG</sequence>
<proteinExistence type="predicted"/>
<dbReference type="Proteomes" id="UP000715781">
    <property type="component" value="Unassembled WGS sequence"/>
</dbReference>
<reference evidence="2" key="2">
    <citation type="journal article" date="2022" name="Microbiol. Resour. Announc.">
        <title>Metagenome Sequencing to Explore Phylogenomics of Terrestrial Cyanobacteria.</title>
        <authorList>
            <person name="Ward R.D."/>
            <person name="Stajich J.E."/>
            <person name="Johansen J.R."/>
            <person name="Huntemann M."/>
            <person name="Clum A."/>
            <person name="Foster B."/>
            <person name="Foster B."/>
            <person name="Roux S."/>
            <person name="Palaniappan K."/>
            <person name="Varghese N."/>
            <person name="Mukherjee S."/>
            <person name="Reddy T.B.K."/>
            <person name="Daum C."/>
            <person name="Copeland A."/>
            <person name="Chen I.A."/>
            <person name="Ivanova N.N."/>
            <person name="Kyrpides N.C."/>
            <person name="Shapiro N."/>
            <person name="Eloe-Fadrosh E.A."/>
            <person name="Pietrasiak N."/>
        </authorList>
    </citation>
    <scope>NUCLEOTIDE SEQUENCE</scope>
    <source>
        <strain evidence="2">JT2-VF2</strain>
    </source>
</reference>
<dbReference type="AlphaFoldDB" id="A0A951Q0K7"/>
<reference evidence="2" key="1">
    <citation type="submission" date="2021-05" db="EMBL/GenBank/DDBJ databases">
        <authorList>
            <person name="Pietrasiak N."/>
            <person name="Ward R."/>
            <person name="Stajich J.E."/>
            <person name="Kurbessoian T."/>
        </authorList>
    </citation>
    <scope>NUCLEOTIDE SEQUENCE</scope>
    <source>
        <strain evidence="2">JT2-VF2</strain>
    </source>
</reference>
<protein>
    <submittedName>
        <fullName evidence="2">Peptidase</fullName>
    </submittedName>
</protein>
<keyword evidence="1" id="KW-0812">Transmembrane</keyword>
<keyword evidence="1" id="KW-1133">Transmembrane helix</keyword>
<accession>A0A951Q0K7</accession>
<evidence type="ECO:0000256" key="1">
    <source>
        <dbReference type="SAM" id="Phobius"/>
    </source>
</evidence>
<gene>
    <name evidence="2" type="ORF">KME32_15650</name>
</gene>
<comment type="caution">
    <text evidence="2">The sequence shown here is derived from an EMBL/GenBank/DDBJ whole genome shotgun (WGS) entry which is preliminary data.</text>
</comment>
<evidence type="ECO:0000313" key="2">
    <source>
        <dbReference type="EMBL" id="MBW4562551.1"/>
    </source>
</evidence>
<evidence type="ECO:0000313" key="3">
    <source>
        <dbReference type="Proteomes" id="UP000715781"/>
    </source>
</evidence>
<feature type="transmembrane region" description="Helical" evidence="1">
    <location>
        <begin position="12"/>
        <end position="33"/>
    </location>
</feature>
<keyword evidence="1" id="KW-0472">Membrane</keyword>
<dbReference type="EMBL" id="JAHHHN010000008">
    <property type="protein sequence ID" value="MBW4562551.1"/>
    <property type="molecule type" value="Genomic_DNA"/>
</dbReference>
<name>A0A951Q0K7_9NOST</name>
<organism evidence="2 3">
    <name type="scientific">Mojavia pulchra JT2-VF2</name>
    <dbReference type="NCBI Taxonomy" id="287848"/>
    <lineage>
        <taxon>Bacteria</taxon>
        <taxon>Bacillati</taxon>
        <taxon>Cyanobacteriota</taxon>
        <taxon>Cyanophyceae</taxon>
        <taxon>Nostocales</taxon>
        <taxon>Nostocaceae</taxon>
    </lineage>
</organism>
<feature type="transmembrane region" description="Helical" evidence="1">
    <location>
        <begin position="60"/>
        <end position="84"/>
    </location>
</feature>